<evidence type="ECO:0000256" key="2">
    <source>
        <dbReference type="ARBA" id="ARBA00022729"/>
    </source>
</evidence>
<name>A0A6B8RNH2_9BACL</name>
<feature type="active site" description="Acyl-ester intermediate" evidence="7">
    <location>
        <position position="63"/>
    </location>
</feature>
<dbReference type="GO" id="GO:0006508">
    <property type="term" value="P:proteolysis"/>
    <property type="evidence" value="ECO:0007669"/>
    <property type="project" value="InterPro"/>
</dbReference>
<evidence type="ECO:0000256" key="9">
    <source>
        <dbReference type="RuleBase" id="RU004016"/>
    </source>
</evidence>
<dbReference type="OrthoDB" id="9791132at2"/>
<evidence type="ECO:0000256" key="5">
    <source>
        <dbReference type="ARBA" id="ARBA00022984"/>
    </source>
</evidence>
<dbReference type="InterPro" id="IPR012338">
    <property type="entry name" value="Beta-lactam/transpept-like"/>
</dbReference>
<dbReference type="SUPFAM" id="SSF56601">
    <property type="entry name" value="beta-lactamase/transpeptidase-like"/>
    <property type="match status" value="1"/>
</dbReference>
<dbReference type="GO" id="GO:0008360">
    <property type="term" value="P:regulation of cell shape"/>
    <property type="evidence" value="ECO:0007669"/>
    <property type="project" value="UniProtKB-KW"/>
</dbReference>
<keyword evidence="2 10" id="KW-0732">Signal</keyword>
<evidence type="ECO:0000256" key="8">
    <source>
        <dbReference type="PIRSR" id="PIRSR618044-2"/>
    </source>
</evidence>
<dbReference type="GO" id="GO:0071555">
    <property type="term" value="P:cell wall organization"/>
    <property type="evidence" value="ECO:0007669"/>
    <property type="project" value="UniProtKB-KW"/>
</dbReference>
<dbReference type="Gene3D" id="3.40.710.10">
    <property type="entry name" value="DD-peptidase/beta-lactamase superfamily"/>
    <property type="match status" value="1"/>
</dbReference>
<accession>A0A6B8RNH2</accession>
<dbReference type="EMBL" id="CP034235">
    <property type="protein sequence ID" value="QGQ96926.1"/>
    <property type="molecule type" value="Genomic_DNA"/>
</dbReference>
<feature type="active site" evidence="7">
    <location>
        <position position="118"/>
    </location>
</feature>
<dbReference type="PANTHER" id="PTHR21581:SF33">
    <property type="entry name" value="D-ALANYL-D-ALANINE CARBOXYPEPTIDASE DACB"/>
    <property type="match status" value="1"/>
</dbReference>
<dbReference type="GO" id="GO:0009002">
    <property type="term" value="F:serine-type D-Ala-D-Ala carboxypeptidase activity"/>
    <property type="evidence" value="ECO:0007669"/>
    <property type="project" value="InterPro"/>
</dbReference>
<organism evidence="12 13">
    <name type="scientific">Paenibacillus psychroresistens</name>
    <dbReference type="NCBI Taxonomy" id="1778678"/>
    <lineage>
        <taxon>Bacteria</taxon>
        <taxon>Bacillati</taxon>
        <taxon>Bacillota</taxon>
        <taxon>Bacilli</taxon>
        <taxon>Bacillales</taxon>
        <taxon>Paenibacillaceae</taxon>
        <taxon>Paenibacillus</taxon>
    </lineage>
</organism>
<keyword evidence="3" id="KW-0378">Hydrolase</keyword>
<feature type="active site" description="Proton acceptor" evidence="7">
    <location>
        <position position="66"/>
    </location>
</feature>
<evidence type="ECO:0000313" key="13">
    <source>
        <dbReference type="Proteomes" id="UP000426246"/>
    </source>
</evidence>
<evidence type="ECO:0000256" key="3">
    <source>
        <dbReference type="ARBA" id="ARBA00022801"/>
    </source>
</evidence>
<dbReference type="InterPro" id="IPR001967">
    <property type="entry name" value="Peptidase_S11_N"/>
</dbReference>
<dbReference type="Proteomes" id="UP000426246">
    <property type="component" value="Chromosome"/>
</dbReference>
<feature type="domain" description="Peptidase S11 D-alanyl-D-alanine carboxypeptidase A N-terminal" evidence="11">
    <location>
        <begin position="29"/>
        <end position="255"/>
    </location>
</feature>
<feature type="signal peptide" evidence="10">
    <location>
        <begin position="1"/>
        <end position="19"/>
    </location>
</feature>
<evidence type="ECO:0000256" key="7">
    <source>
        <dbReference type="PIRSR" id="PIRSR618044-1"/>
    </source>
</evidence>
<dbReference type="GO" id="GO:0009252">
    <property type="term" value="P:peptidoglycan biosynthetic process"/>
    <property type="evidence" value="ECO:0007669"/>
    <property type="project" value="UniProtKB-KW"/>
</dbReference>
<reference evidence="13" key="1">
    <citation type="submission" date="2018-11" db="EMBL/GenBank/DDBJ databases">
        <title>Complete genome sequence of Paenibacillus sp. ML311-T8.</title>
        <authorList>
            <person name="Nam Y.-D."/>
            <person name="Kang J."/>
            <person name="Chung W.-H."/>
            <person name="Park Y.S."/>
        </authorList>
    </citation>
    <scope>NUCLEOTIDE SEQUENCE [LARGE SCALE GENOMIC DNA]</scope>
    <source>
        <strain evidence="13">ML311-T8</strain>
    </source>
</reference>
<comment type="similarity">
    <text evidence="1 9">Belongs to the peptidase S11 family.</text>
</comment>
<evidence type="ECO:0000256" key="6">
    <source>
        <dbReference type="ARBA" id="ARBA00023316"/>
    </source>
</evidence>
<dbReference type="PANTHER" id="PTHR21581">
    <property type="entry name" value="D-ALANYL-D-ALANINE CARBOXYPEPTIDASE"/>
    <property type="match status" value="1"/>
</dbReference>
<keyword evidence="12" id="KW-0645">Protease</keyword>
<dbReference type="KEGG" id="ppsc:EHS13_19565"/>
<evidence type="ECO:0000256" key="1">
    <source>
        <dbReference type="ARBA" id="ARBA00007164"/>
    </source>
</evidence>
<evidence type="ECO:0000256" key="4">
    <source>
        <dbReference type="ARBA" id="ARBA00022960"/>
    </source>
</evidence>
<evidence type="ECO:0000313" key="12">
    <source>
        <dbReference type="EMBL" id="QGQ96926.1"/>
    </source>
</evidence>
<keyword evidence="6" id="KW-0961">Cell wall biogenesis/degradation</keyword>
<protein>
    <submittedName>
        <fullName evidence="12">D-alanyl-D-alanine carboxypeptidase</fullName>
    </submittedName>
</protein>
<keyword evidence="4" id="KW-0133">Cell shape</keyword>
<dbReference type="InterPro" id="IPR018044">
    <property type="entry name" value="Peptidase_S11"/>
</dbReference>
<keyword evidence="12" id="KW-0121">Carboxypeptidase</keyword>
<dbReference type="Pfam" id="PF00768">
    <property type="entry name" value="Peptidase_S11"/>
    <property type="match status" value="1"/>
</dbReference>
<dbReference type="PRINTS" id="PR00725">
    <property type="entry name" value="DADACBPTASE1"/>
</dbReference>
<keyword evidence="5" id="KW-0573">Peptidoglycan synthesis</keyword>
<feature type="chain" id="PRO_5038603727" evidence="10">
    <location>
        <begin position="20"/>
        <end position="385"/>
    </location>
</feature>
<evidence type="ECO:0000259" key="11">
    <source>
        <dbReference type="Pfam" id="PF00768"/>
    </source>
</evidence>
<dbReference type="AlphaFoldDB" id="A0A6B8RNH2"/>
<feature type="binding site" evidence="8">
    <location>
        <position position="225"/>
    </location>
    <ligand>
        <name>substrate</name>
    </ligand>
</feature>
<evidence type="ECO:0000256" key="10">
    <source>
        <dbReference type="SAM" id="SignalP"/>
    </source>
</evidence>
<proteinExistence type="inferred from homology"/>
<keyword evidence="13" id="KW-1185">Reference proteome</keyword>
<sequence>MKRAFLLFCLLIIMSNCFSVDLKKAGAATESIQTHAQAAALIDVTSGVVIYSKLGDKQMRIASLTKVMTAIVAIEQGDLSDSVTTSKRAAGREGSSIYLKLGEQMSLQHLLFGLMLRSGNDAATAIAEHVGGTEEGFVYLMNQKAEMLGMLNSHFMNPHGLDVKDHYSTANDMAILTAYALKNPIFQEIVQTKIKKVPNPNESWGYIWTNKNKMLSLYPGSDGVKTGYTKLSLRCLISSATRDGQQLAVVTLNDSDDWADHSRLLNYGFKNFPIGHLVDKGEPVENGLATLQAFNYPLTPEQSKLITRSVKLNDPASLSYRLGTKGILQLSLSNKIIGTVPLVTQGSPLLDKQNAQAFSFQQSIAAPEAAFVDNWHFFVHALFNL</sequence>
<gene>
    <name evidence="12" type="ORF">EHS13_19565</name>
</gene>